<evidence type="ECO:0000313" key="1">
    <source>
        <dbReference type="EMBL" id="KAI0084864.1"/>
    </source>
</evidence>
<comment type="caution">
    <text evidence="1">The sequence shown here is derived from an EMBL/GenBank/DDBJ whole genome shotgun (WGS) entry which is preliminary data.</text>
</comment>
<accession>A0ACB8TSQ3</accession>
<sequence>MSHRRNFSSRAIDMAKISLESPPVTPALAVFNVFQHEKSAHSNKTKQYWQRTTFLALFALILISGYVLLISPPSLSQITHHDGDQSFTGLAAQRLSRLSNEAYRLASSHRKVKGQAAPNSNDSESFRDNASSSLQLTPEQELAVVTSFLASLAENIIPSNVDPSRTIDPELVLDFNTRGPHAVQELEQLVADSWVHYPVVLYSKLHSPVSRDLKKILSNLNLKPSPTVIEVEDRPDEDVLKPLLLRLTKSNELPILLIGGKTVGTFEEIQYMYKKGDLARAVITAGAIVDGGKKGKGRKH</sequence>
<reference evidence="1" key="1">
    <citation type="journal article" date="2021" name="Environ. Microbiol.">
        <title>Gene family expansions and transcriptome signatures uncover fungal adaptations to wood decay.</title>
        <authorList>
            <person name="Hage H."/>
            <person name="Miyauchi S."/>
            <person name="Viragh M."/>
            <person name="Drula E."/>
            <person name="Min B."/>
            <person name="Chaduli D."/>
            <person name="Navarro D."/>
            <person name="Favel A."/>
            <person name="Norest M."/>
            <person name="Lesage-Meessen L."/>
            <person name="Balint B."/>
            <person name="Merenyi Z."/>
            <person name="de Eugenio L."/>
            <person name="Morin E."/>
            <person name="Martinez A.T."/>
            <person name="Baldrian P."/>
            <person name="Stursova M."/>
            <person name="Martinez M.J."/>
            <person name="Novotny C."/>
            <person name="Magnuson J.K."/>
            <person name="Spatafora J.W."/>
            <person name="Maurice S."/>
            <person name="Pangilinan J."/>
            <person name="Andreopoulos W."/>
            <person name="LaButti K."/>
            <person name="Hundley H."/>
            <person name="Na H."/>
            <person name="Kuo A."/>
            <person name="Barry K."/>
            <person name="Lipzen A."/>
            <person name="Henrissat B."/>
            <person name="Riley R."/>
            <person name="Ahrendt S."/>
            <person name="Nagy L.G."/>
            <person name="Grigoriev I.V."/>
            <person name="Martin F."/>
            <person name="Rosso M.N."/>
        </authorList>
    </citation>
    <scope>NUCLEOTIDE SEQUENCE</scope>
    <source>
        <strain evidence="1">CBS 384.51</strain>
    </source>
</reference>
<keyword evidence="2" id="KW-1185">Reference proteome</keyword>
<evidence type="ECO:0000313" key="2">
    <source>
        <dbReference type="Proteomes" id="UP001055072"/>
    </source>
</evidence>
<dbReference type="EMBL" id="MU274937">
    <property type="protein sequence ID" value="KAI0084864.1"/>
    <property type="molecule type" value="Genomic_DNA"/>
</dbReference>
<name>A0ACB8TSQ3_9APHY</name>
<protein>
    <submittedName>
        <fullName evidence="1">Uncharacterized protein</fullName>
    </submittedName>
</protein>
<proteinExistence type="predicted"/>
<dbReference type="Proteomes" id="UP001055072">
    <property type="component" value="Unassembled WGS sequence"/>
</dbReference>
<gene>
    <name evidence="1" type="ORF">BDY19DRAFT_987296</name>
</gene>
<organism evidence="1 2">
    <name type="scientific">Irpex rosettiformis</name>
    <dbReference type="NCBI Taxonomy" id="378272"/>
    <lineage>
        <taxon>Eukaryota</taxon>
        <taxon>Fungi</taxon>
        <taxon>Dikarya</taxon>
        <taxon>Basidiomycota</taxon>
        <taxon>Agaricomycotina</taxon>
        <taxon>Agaricomycetes</taxon>
        <taxon>Polyporales</taxon>
        <taxon>Irpicaceae</taxon>
        <taxon>Irpex</taxon>
    </lineage>
</organism>